<evidence type="ECO:0000256" key="3">
    <source>
        <dbReference type="ARBA" id="ARBA00023163"/>
    </source>
</evidence>
<dbReference type="InterPro" id="IPR052526">
    <property type="entry name" value="HTH-type_Bedaq_tolerance"/>
</dbReference>
<reference evidence="5 6" key="1">
    <citation type="journal article" date="2019" name="Int. J. Syst. Evol. Microbiol.">
        <title>The Global Catalogue of Microorganisms (GCM) 10K type strain sequencing project: providing services to taxonomists for standard genome sequencing and annotation.</title>
        <authorList>
            <consortium name="The Broad Institute Genomics Platform"/>
            <consortium name="The Broad Institute Genome Sequencing Center for Infectious Disease"/>
            <person name="Wu L."/>
            <person name="Ma J."/>
        </authorList>
    </citation>
    <scope>NUCLEOTIDE SEQUENCE [LARGE SCALE GENOMIC DNA]</scope>
    <source>
        <strain evidence="5 6">JCM 14304</strain>
    </source>
</reference>
<dbReference type="PROSITE" id="PS01117">
    <property type="entry name" value="HTH_MARR_1"/>
    <property type="match status" value="1"/>
</dbReference>
<name>A0ABN2E8M8_9ACTN</name>
<dbReference type="Proteomes" id="UP001500190">
    <property type="component" value="Unassembled WGS sequence"/>
</dbReference>
<dbReference type="InterPro" id="IPR023187">
    <property type="entry name" value="Tscrpt_reg_MarR-type_CS"/>
</dbReference>
<comment type="caution">
    <text evidence="5">The sequence shown here is derived from an EMBL/GenBank/DDBJ whole genome shotgun (WGS) entry which is preliminary data.</text>
</comment>
<accession>A0ABN2E8M8</accession>
<sequence>MASALSGFESASDGAAVEQASLALVELTLKAMTAAPQLSVLQLRVLLSVERHGPLRLGEVAGLLDLSAPSASRLVARLVDDGLILRNTPPADRRQVQLVVSAKGRRLLTRLRGNRQRDIDRVLDLMSPNDRSALVQGLAAFADASG</sequence>
<dbReference type="Gene3D" id="1.10.10.10">
    <property type="entry name" value="Winged helix-like DNA-binding domain superfamily/Winged helix DNA-binding domain"/>
    <property type="match status" value="1"/>
</dbReference>
<dbReference type="RefSeq" id="WP_344196319.1">
    <property type="nucleotide sequence ID" value="NZ_BAAAND010000008.1"/>
</dbReference>
<evidence type="ECO:0000256" key="1">
    <source>
        <dbReference type="ARBA" id="ARBA00023015"/>
    </source>
</evidence>
<evidence type="ECO:0000256" key="2">
    <source>
        <dbReference type="ARBA" id="ARBA00023125"/>
    </source>
</evidence>
<dbReference type="InterPro" id="IPR036390">
    <property type="entry name" value="WH_DNA-bd_sf"/>
</dbReference>
<dbReference type="SUPFAM" id="SSF46785">
    <property type="entry name" value="Winged helix' DNA-binding domain"/>
    <property type="match status" value="1"/>
</dbReference>
<gene>
    <name evidence="5" type="ORF">GCM10009742_54600</name>
</gene>
<keyword evidence="1" id="KW-0805">Transcription regulation</keyword>
<keyword evidence="3" id="KW-0804">Transcription</keyword>
<dbReference type="SMART" id="SM00347">
    <property type="entry name" value="HTH_MARR"/>
    <property type="match status" value="1"/>
</dbReference>
<dbReference type="Pfam" id="PF01047">
    <property type="entry name" value="MarR"/>
    <property type="match status" value="1"/>
</dbReference>
<dbReference type="PANTHER" id="PTHR39515:SF2">
    <property type="entry name" value="HTH-TYPE TRANSCRIPTIONAL REGULATOR RV0880"/>
    <property type="match status" value="1"/>
</dbReference>
<keyword evidence="2" id="KW-0238">DNA-binding</keyword>
<dbReference type="InterPro" id="IPR036388">
    <property type="entry name" value="WH-like_DNA-bd_sf"/>
</dbReference>
<evidence type="ECO:0000313" key="5">
    <source>
        <dbReference type="EMBL" id="GAA1599809.1"/>
    </source>
</evidence>
<dbReference type="InterPro" id="IPR000835">
    <property type="entry name" value="HTH_MarR-typ"/>
</dbReference>
<keyword evidence="6" id="KW-1185">Reference proteome</keyword>
<protein>
    <recommendedName>
        <fullName evidence="4">HTH marR-type domain-containing protein</fullName>
    </recommendedName>
</protein>
<proteinExistence type="predicted"/>
<evidence type="ECO:0000313" key="6">
    <source>
        <dbReference type="Proteomes" id="UP001500190"/>
    </source>
</evidence>
<dbReference type="PROSITE" id="PS50995">
    <property type="entry name" value="HTH_MARR_2"/>
    <property type="match status" value="1"/>
</dbReference>
<dbReference type="EMBL" id="BAAAND010000008">
    <property type="protein sequence ID" value="GAA1599809.1"/>
    <property type="molecule type" value="Genomic_DNA"/>
</dbReference>
<feature type="domain" description="HTH marR-type" evidence="4">
    <location>
        <begin position="1"/>
        <end position="143"/>
    </location>
</feature>
<dbReference type="PANTHER" id="PTHR39515">
    <property type="entry name" value="CONSERVED PROTEIN"/>
    <property type="match status" value="1"/>
</dbReference>
<evidence type="ECO:0000259" key="4">
    <source>
        <dbReference type="PROSITE" id="PS50995"/>
    </source>
</evidence>
<organism evidence="5 6">
    <name type="scientific">Kribbella karoonensis</name>
    <dbReference type="NCBI Taxonomy" id="324851"/>
    <lineage>
        <taxon>Bacteria</taxon>
        <taxon>Bacillati</taxon>
        <taxon>Actinomycetota</taxon>
        <taxon>Actinomycetes</taxon>
        <taxon>Propionibacteriales</taxon>
        <taxon>Kribbellaceae</taxon>
        <taxon>Kribbella</taxon>
    </lineage>
</organism>